<dbReference type="InterPro" id="IPR036291">
    <property type="entry name" value="NAD(P)-bd_dom_sf"/>
</dbReference>
<dbReference type="InterPro" id="IPR029903">
    <property type="entry name" value="RmlD-like-bd"/>
</dbReference>
<evidence type="ECO:0000313" key="3">
    <source>
        <dbReference type="Proteomes" id="UP000216300"/>
    </source>
</evidence>
<sequence>MRILIVGGSGYLGSQLVHCATMGGHQVACTYLSRPPRAPEAEALHLDIRNQRRTKDVVDRLQPELVINAAFQQGDWVSTAVGPANLAEVLADHRIRLVHVSSDAVFSGSAIRYDETAQPDPITPYGAAKAAAETAVAEIHPSALVVRTSLIIGHGGSSHERMVHDLATGQQSGTLFTDDVRCPVHVDDLAAALLELGTSHRSGIHHAAGAQAISRHELGTLIARRDGLSPAALPAGRRAEANIPGPLDVRLDSTHTQQFLRTRLRGATEFLDPQD</sequence>
<evidence type="ECO:0000259" key="1">
    <source>
        <dbReference type="Pfam" id="PF04321"/>
    </source>
</evidence>
<keyword evidence="3" id="KW-1185">Reference proteome</keyword>
<reference evidence="2 3" key="1">
    <citation type="submission" date="2017-07" db="EMBL/GenBank/DDBJ databases">
        <title>Draft whole genome sequences of clinical Proprionibacteriaceae strains.</title>
        <authorList>
            <person name="Bernier A.-M."/>
            <person name="Bernard K."/>
            <person name="Domingo M.-C."/>
        </authorList>
    </citation>
    <scope>NUCLEOTIDE SEQUENCE [LARGE SCALE GENOMIC DNA]</scope>
    <source>
        <strain evidence="2 3">NML 150081</strain>
    </source>
</reference>
<dbReference type="OrthoDB" id="25118at2"/>
<name>A0A255ESW2_9ACTN</name>
<dbReference type="PANTHER" id="PTHR43242">
    <property type="entry name" value="NAD(P)-BINDING ROSSMANN-FOLD SUPERFAMILY PROTEIN"/>
    <property type="match status" value="1"/>
</dbReference>
<comment type="caution">
    <text evidence="2">The sequence shown here is derived from an EMBL/GenBank/DDBJ whole genome shotgun (WGS) entry which is preliminary data.</text>
</comment>
<gene>
    <name evidence="2" type="ORF">CGZ91_07100</name>
</gene>
<dbReference type="PANTHER" id="PTHR43242:SF1">
    <property type="entry name" value="NAD(P)-BINDING ROSSMANN-FOLD SUPERFAMILY PROTEIN"/>
    <property type="match status" value="1"/>
</dbReference>
<dbReference type="EMBL" id="NMVJ01000006">
    <property type="protein sequence ID" value="OYN91213.1"/>
    <property type="molecule type" value="Genomic_DNA"/>
</dbReference>
<feature type="domain" description="RmlD-like substrate binding" evidence="1">
    <location>
        <begin position="1"/>
        <end position="258"/>
    </location>
</feature>
<dbReference type="SUPFAM" id="SSF51735">
    <property type="entry name" value="NAD(P)-binding Rossmann-fold domains"/>
    <property type="match status" value="1"/>
</dbReference>
<dbReference type="AlphaFoldDB" id="A0A255ESW2"/>
<protein>
    <submittedName>
        <fullName evidence="2">dTDP-4-dehydrorhamnose reductase</fullName>
    </submittedName>
</protein>
<dbReference type="Proteomes" id="UP000216300">
    <property type="component" value="Unassembled WGS sequence"/>
</dbReference>
<dbReference type="Gene3D" id="3.40.50.720">
    <property type="entry name" value="NAD(P)-binding Rossmann-like Domain"/>
    <property type="match status" value="1"/>
</dbReference>
<proteinExistence type="predicted"/>
<dbReference type="Pfam" id="PF04321">
    <property type="entry name" value="RmlD_sub_bind"/>
    <property type="match status" value="1"/>
</dbReference>
<evidence type="ECO:0000313" key="2">
    <source>
        <dbReference type="EMBL" id="OYN91213.1"/>
    </source>
</evidence>
<organism evidence="2 3">
    <name type="scientific">Parenemella sanctibonifatiensis</name>
    <dbReference type="NCBI Taxonomy" id="2016505"/>
    <lineage>
        <taxon>Bacteria</taxon>
        <taxon>Bacillati</taxon>
        <taxon>Actinomycetota</taxon>
        <taxon>Actinomycetes</taxon>
        <taxon>Propionibacteriales</taxon>
        <taxon>Propionibacteriaceae</taxon>
        <taxon>Parenemella</taxon>
    </lineage>
</organism>
<accession>A0A255ESW2</accession>
<dbReference type="RefSeq" id="WP_094453746.1">
    <property type="nucleotide sequence ID" value="NZ_NMVJ01000006.1"/>
</dbReference>